<dbReference type="EMBL" id="AGFM01000093">
    <property type="protein sequence ID" value="EHJ58246.1"/>
    <property type="molecule type" value="Genomic_DNA"/>
</dbReference>
<protein>
    <submittedName>
        <fullName evidence="1">Uncharacterized protein</fullName>
    </submittedName>
</protein>
<reference evidence="1 2" key="1">
    <citation type="journal article" date="2012" name="J. Bacteriol.">
        <title>Genome sequence of benzo(a)pyrene-degrading bacterium Novosphingobium pentaromativorans US6-1.</title>
        <authorList>
            <person name="Luo Y.R."/>
            <person name="Kang S.G."/>
            <person name="Kim S.J."/>
            <person name="Kim M.R."/>
            <person name="Li N."/>
            <person name="Lee J.H."/>
            <person name="Kwon K.K."/>
        </authorList>
    </citation>
    <scope>NUCLEOTIDE SEQUENCE [LARGE SCALE GENOMIC DNA]</scope>
    <source>
        <strain evidence="1 2">US6-1</strain>
    </source>
</reference>
<evidence type="ECO:0000313" key="2">
    <source>
        <dbReference type="Proteomes" id="UP000004030"/>
    </source>
</evidence>
<comment type="caution">
    <text evidence="1">The sequence shown here is derived from an EMBL/GenBank/DDBJ whole genome shotgun (WGS) entry which is preliminary data.</text>
</comment>
<evidence type="ECO:0000313" key="1">
    <source>
        <dbReference type="EMBL" id="EHJ58246.1"/>
    </source>
</evidence>
<gene>
    <name evidence="1" type="ORF">NSU_4814</name>
</gene>
<sequence>MAVLDVAAAFDDDFGMRFKQADQLVGRRDALTGKDPSPGLVDDPLNQGQIVFNLKTLSCALDARAKAQCQGQLCKGAE</sequence>
<organism evidence="1 2">
    <name type="scientific">Novosphingobium pentaromativorans US6-1</name>
    <dbReference type="NCBI Taxonomy" id="1088721"/>
    <lineage>
        <taxon>Bacteria</taxon>
        <taxon>Pseudomonadati</taxon>
        <taxon>Pseudomonadota</taxon>
        <taxon>Alphaproteobacteria</taxon>
        <taxon>Sphingomonadales</taxon>
        <taxon>Sphingomonadaceae</taxon>
        <taxon>Novosphingobium</taxon>
    </lineage>
</organism>
<keyword evidence="2" id="KW-1185">Reference proteome</keyword>
<dbReference type="PATRIC" id="fig|1088721.3.peg.4727"/>
<dbReference type="AlphaFoldDB" id="G6EKE3"/>
<dbReference type="Proteomes" id="UP000004030">
    <property type="component" value="Unassembled WGS sequence"/>
</dbReference>
<name>G6EKE3_9SPHN</name>
<accession>G6EKE3</accession>
<proteinExistence type="predicted"/>